<organism evidence="1 2">
    <name type="scientific">Rousettus aegyptiacus</name>
    <name type="common">Egyptian fruit bat</name>
    <name type="synonym">Pteropus aegyptiacus</name>
    <dbReference type="NCBI Taxonomy" id="9407"/>
    <lineage>
        <taxon>Eukaryota</taxon>
        <taxon>Metazoa</taxon>
        <taxon>Chordata</taxon>
        <taxon>Craniata</taxon>
        <taxon>Vertebrata</taxon>
        <taxon>Euteleostomi</taxon>
        <taxon>Mammalia</taxon>
        <taxon>Eutheria</taxon>
        <taxon>Laurasiatheria</taxon>
        <taxon>Chiroptera</taxon>
        <taxon>Yinpterochiroptera</taxon>
        <taxon>Pteropodoidea</taxon>
        <taxon>Pteropodidae</taxon>
        <taxon>Rousettinae</taxon>
        <taxon>Rousettus</taxon>
    </lineage>
</organism>
<dbReference type="EMBL" id="JACASE010000018">
    <property type="protein sequence ID" value="KAF6395353.1"/>
    <property type="molecule type" value="Genomic_DNA"/>
</dbReference>
<evidence type="ECO:0000313" key="1">
    <source>
        <dbReference type="EMBL" id="KAF6395353.1"/>
    </source>
</evidence>
<keyword evidence="2" id="KW-1185">Reference proteome</keyword>
<reference evidence="1 2" key="1">
    <citation type="journal article" date="2020" name="Nature">
        <title>Six reference-quality genomes reveal evolution of bat adaptations.</title>
        <authorList>
            <person name="Jebb D."/>
            <person name="Huang Z."/>
            <person name="Pippel M."/>
            <person name="Hughes G.M."/>
            <person name="Lavrichenko K."/>
            <person name="Devanna P."/>
            <person name="Winkler S."/>
            <person name="Jermiin L.S."/>
            <person name="Skirmuntt E.C."/>
            <person name="Katzourakis A."/>
            <person name="Burkitt-Gray L."/>
            <person name="Ray D.A."/>
            <person name="Sullivan K.A.M."/>
            <person name="Roscito J.G."/>
            <person name="Kirilenko B.M."/>
            <person name="Davalos L.M."/>
            <person name="Corthals A.P."/>
            <person name="Power M.L."/>
            <person name="Jones G."/>
            <person name="Ransome R.D."/>
            <person name="Dechmann D.K.N."/>
            <person name="Locatelli A.G."/>
            <person name="Puechmaille S.J."/>
            <person name="Fedrigo O."/>
            <person name="Jarvis E.D."/>
            <person name="Hiller M."/>
            <person name="Vernes S.C."/>
            <person name="Myers E.W."/>
            <person name="Teeling E.C."/>
        </authorList>
    </citation>
    <scope>NUCLEOTIDE SEQUENCE [LARGE SCALE GENOMIC DNA]</scope>
    <source>
        <strain evidence="1">MRouAeg1</strain>
        <tissue evidence="1">Muscle</tissue>
    </source>
</reference>
<proteinExistence type="predicted"/>
<gene>
    <name evidence="1" type="ORF">HJG63_009916</name>
</gene>
<evidence type="ECO:0000313" key="2">
    <source>
        <dbReference type="Proteomes" id="UP000593571"/>
    </source>
</evidence>
<dbReference type="AlphaFoldDB" id="A0A7J8B935"/>
<comment type="caution">
    <text evidence="1">The sequence shown here is derived from an EMBL/GenBank/DDBJ whole genome shotgun (WGS) entry which is preliminary data.</text>
</comment>
<dbReference type="Proteomes" id="UP000593571">
    <property type="component" value="Unassembled WGS sequence"/>
</dbReference>
<accession>A0A7J8B935</accession>
<protein>
    <submittedName>
        <fullName evidence="1">Uncharacterized protein</fullName>
    </submittedName>
</protein>
<sequence>MELKNVPAALVVRAWTQDIAPASQTCLHDSESEFSHRGQGGLQSPSGGSGDGVAVPWHLGTAYDAWCLEYRCRNQQCVCRGTGWRWLICGTALRQGLGWSFQPLGLLEIVRAAREPSDTCVSLMLSEVFVLSYFFVQQRILT</sequence>
<name>A0A7J8B935_ROUAE</name>